<name>A0A1F4PMP4_UNCK3</name>
<dbReference type="InterPro" id="IPR029044">
    <property type="entry name" value="Nucleotide-diphossugar_trans"/>
</dbReference>
<accession>A0A1F4PMP4</accession>
<dbReference type="AlphaFoldDB" id="A0A1F4PMP4"/>
<dbReference type="GO" id="GO:0016757">
    <property type="term" value="F:glycosyltransferase activity"/>
    <property type="evidence" value="ECO:0007669"/>
    <property type="project" value="UniProtKB-KW"/>
</dbReference>
<evidence type="ECO:0000259" key="4">
    <source>
        <dbReference type="Pfam" id="PF00535"/>
    </source>
</evidence>
<dbReference type="InterPro" id="IPR001173">
    <property type="entry name" value="Glyco_trans_2-like"/>
</dbReference>
<sequence length="353" mass="39752">MSQIVDNPAIPLQRLPKVSVVMSVYNGGSYVEEAMNSILGQTFTDFELILIDDGSTDRTPAIIASFSDPRIVRINHPTNVGLVTALREGVERARGELIARMDADDISLPERFAKQVVFFDTHPEVGVLGTAMRQVNSAGQLLAIISPPTDHALIEWSSLFESTVMHPTVMMRRSVVLQAGNYNPDYIHVEDTELWSRMILITRFANLSEPLCIRRWRVGSISYQKSSLQQQRSAEIRLQLLQKILGRELPKNLATTYIRAWANPAAALSIDTVSQVILLLSEANQKLIAANQSAPNFSAIAQQLQTDLAHRIITLSQRDSRLITKLIYRWFRTHTPYTVKNWINRLLAQRHSS</sequence>
<proteinExistence type="inferred from homology"/>
<protein>
    <recommendedName>
        <fullName evidence="4">Glycosyltransferase 2-like domain-containing protein</fullName>
    </recommendedName>
</protein>
<dbReference type="PANTHER" id="PTHR43685:SF5">
    <property type="entry name" value="GLYCOSYLTRANSFERASE EPSE-RELATED"/>
    <property type="match status" value="1"/>
</dbReference>
<evidence type="ECO:0000313" key="5">
    <source>
        <dbReference type="EMBL" id="OGB84880.1"/>
    </source>
</evidence>
<reference evidence="5 6" key="1">
    <citation type="journal article" date="2016" name="Nat. Commun.">
        <title>Thousands of microbial genomes shed light on interconnected biogeochemical processes in an aquifer system.</title>
        <authorList>
            <person name="Anantharaman K."/>
            <person name="Brown C.T."/>
            <person name="Hug L.A."/>
            <person name="Sharon I."/>
            <person name="Castelle C.J."/>
            <person name="Probst A.J."/>
            <person name="Thomas B.C."/>
            <person name="Singh A."/>
            <person name="Wilkins M.J."/>
            <person name="Karaoz U."/>
            <person name="Brodie E.L."/>
            <person name="Williams K.H."/>
            <person name="Hubbard S.S."/>
            <person name="Banfield J.F."/>
        </authorList>
    </citation>
    <scope>NUCLEOTIDE SEQUENCE [LARGE SCALE GENOMIC DNA]</scope>
</reference>
<comment type="caution">
    <text evidence="5">The sequence shown here is derived from an EMBL/GenBank/DDBJ whole genome shotgun (WGS) entry which is preliminary data.</text>
</comment>
<dbReference type="EMBL" id="METE01000018">
    <property type="protein sequence ID" value="OGB84880.1"/>
    <property type="molecule type" value="Genomic_DNA"/>
</dbReference>
<dbReference type="Proteomes" id="UP000179010">
    <property type="component" value="Unassembled WGS sequence"/>
</dbReference>
<gene>
    <name evidence="5" type="ORF">A2994_03635</name>
</gene>
<feature type="domain" description="Glycosyltransferase 2-like" evidence="4">
    <location>
        <begin position="19"/>
        <end position="134"/>
    </location>
</feature>
<dbReference type="Pfam" id="PF00535">
    <property type="entry name" value="Glycos_transf_2"/>
    <property type="match status" value="1"/>
</dbReference>
<dbReference type="STRING" id="1798539.A2994_03635"/>
<dbReference type="InterPro" id="IPR050834">
    <property type="entry name" value="Glycosyltransf_2"/>
</dbReference>
<dbReference type="Gene3D" id="3.90.550.10">
    <property type="entry name" value="Spore Coat Polysaccharide Biosynthesis Protein SpsA, Chain A"/>
    <property type="match status" value="1"/>
</dbReference>
<comment type="similarity">
    <text evidence="1">Belongs to the glycosyltransferase 2 family.</text>
</comment>
<dbReference type="SUPFAM" id="SSF53448">
    <property type="entry name" value="Nucleotide-diphospho-sugar transferases"/>
    <property type="match status" value="1"/>
</dbReference>
<evidence type="ECO:0000313" key="6">
    <source>
        <dbReference type="Proteomes" id="UP000179010"/>
    </source>
</evidence>
<dbReference type="PANTHER" id="PTHR43685">
    <property type="entry name" value="GLYCOSYLTRANSFERASE"/>
    <property type="match status" value="1"/>
</dbReference>
<keyword evidence="2" id="KW-0328">Glycosyltransferase</keyword>
<organism evidence="5 6">
    <name type="scientific">candidate division Kazan bacterium RIFCSPLOWO2_01_FULL_48_13</name>
    <dbReference type="NCBI Taxonomy" id="1798539"/>
    <lineage>
        <taxon>Bacteria</taxon>
        <taxon>Bacteria division Kazan-3B-28</taxon>
    </lineage>
</organism>
<evidence type="ECO:0000256" key="3">
    <source>
        <dbReference type="ARBA" id="ARBA00022679"/>
    </source>
</evidence>
<keyword evidence="3" id="KW-0808">Transferase</keyword>
<evidence type="ECO:0000256" key="2">
    <source>
        <dbReference type="ARBA" id="ARBA00022676"/>
    </source>
</evidence>
<evidence type="ECO:0000256" key="1">
    <source>
        <dbReference type="ARBA" id="ARBA00006739"/>
    </source>
</evidence>